<accession>A0A9W9PMX8</accession>
<dbReference type="Gene3D" id="3.40.50.1820">
    <property type="entry name" value="alpha/beta hydrolase"/>
    <property type="match status" value="1"/>
</dbReference>
<dbReference type="Proteomes" id="UP001147746">
    <property type="component" value="Unassembled WGS sequence"/>
</dbReference>
<organism evidence="1 2">
    <name type="scientific">Penicillium atrosanguineum</name>
    <dbReference type="NCBI Taxonomy" id="1132637"/>
    <lineage>
        <taxon>Eukaryota</taxon>
        <taxon>Fungi</taxon>
        <taxon>Dikarya</taxon>
        <taxon>Ascomycota</taxon>
        <taxon>Pezizomycotina</taxon>
        <taxon>Eurotiomycetes</taxon>
        <taxon>Eurotiomycetidae</taxon>
        <taxon>Eurotiales</taxon>
        <taxon>Aspergillaceae</taxon>
        <taxon>Penicillium</taxon>
    </lineage>
</organism>
<name>A0A9W9PMX8_9EURO</name>
<dbReference type="AlphaFoldDB" id="A0A9W9PMX8"/>
<dbReference type="SUPFAM" id="SSF53474">
    <property type="entry name" value="alpha/beta-Hydrolases"/>
    <property type="match status" value="1"/>
</dbReference>
<comment type="caution">
    <text evidence="1">The sequence shown here is derived from an EMBL/GenBank/DDBJ whole genome shotgun (WGS) entry which is preliminary data.</text>
</comment>
<evidence type="ECO:0000313" key="1">
    <source>
        <dbReference type="EMBL" id="KAJ5302436.1"/>
    </source>
</evidence>
<dbReference type="GO" id="GO:0072330">
    <property type="term" value="P:monocarboxylic acid biosynthetic process"/>
    <property type="evidence" value="ECO:0007669"/>
    <property type="project" value="UniProtKB-ARBA"/>
</dbReference>
<dbReference type="GO" id="GO:0017000">
    <property type="term" value="P:antibiotic biosynthetic process"/>
    <property type="evidence" value="ECO:0007669"/>
    <property type="project" value="UniProtKB-ARBA"/>
</dbReference>
<evidence type="ECO:0000313" key="2">
    <source>
        <dbReference type="Proteomes" id="UP001147746"/>
    </source>
</evidence>
<gene>
    <name evidence="1" type="ORF">N7476_009235</name>
</gene>
<reference evidence="1" key="1">
    <citation type="submission" date="2022-12" db="EMBL/GenBank/DDBJ databases">
        <authorList>
            <person name="Petersen C."/>
        </authorList>
    </citation>
    <scope>NUCLEOTIDE SEQUENCE</scope>
    <source>
        <strain evidence="1">IBT 21472</strain>
    </source>
</reference>
<sequence>MYMYRPVVDNDLVPDYIYRLFKQGHFIKVPVLFRDDTNEGTPFVPQNSSSVGEAKMWL</sequence>
<dbReference type="InterPro" id="IPR029058">
    <property type="entry name" value="AB_hydrolase_fold"/>
</dbReference>
<dbReference type="EMBL" id="JAPZBO010000009">
    <property type="protein sequence ID" value="KAJ5302436.1"/>
    <property type="molecule type" value="Genomic_DNA"/>
</dbReference>
<keyword evidence="2" id="KW-1185">Reference proteome</keyword>
<proteinExistence type="predicted"/>
<reference evidence="1" key="2">
    <citation type="journal article" date="2023" name="IMA Fungus">
        <title>Comparative genomic study of the Penicillium genus elucidates a diverse pangenome and 15 lateral gene transfer events.</title>
        <authorList>
            <person name="Petersen C."/>
            <person name="Sorensen T."/>
            <person name="Nielsen M.R."/>
            <person name="Sondergaard T.E."/>
            <person name="Sorensen J.L."/>
            <person name="Fitzpatrick D.A."/>
            <person name="Frisvad J.C."/>
            <person name="Nielsen K.L."/>
        </authorList>
    </citation>
    <scope>NUCLEOTIDE SEQUENCE</scope>
    <source>
        <strain evidence="1">IBT 21472</strain>
    </source>
</reference>
<protein>
    <submittedName>
        <fullName evidence="1">Alpha/beta-hydrolase</fullName>
    </submittedName>
</protein>